<feature type="region of interest" description="Disordered" evidence="1">
    <location>
        <begin position="74"/>
        <end position="228"/>
    </location>
</feature>
<evidence type="ECO:0000256" key="1">
    <source>
        <dbReference type="SAM" id="MobiDB-lite"/>
    </source>
</evidence>
<feature type="compositionally biased region" description="Basic and acidic residues" evidence="1">
    <location>
        <begin position="218"/>
        <end position="228"/>
    </location>
</feature>
<feature type="compositionally biased region" description="Polar residues" evidence="1">
    <location>
        <begin position="134"/>
        <end position="156"/>
    </location>
</feature>
<sequence>MAARQNANHYSPFEMANELEEMSSQNEGTFPVLLFYQMVPRFPHWTCSVPSRTSGCTLGFCIAPDVHLKTRQPLDSASELRKTDSNNLSARSTYQPVHGPSYDRTYDPNYNSRCEPHPKPNYSSPLHSEYNPITCKSSNRAPSQISSSGRSAGYRTSDTEIPYRKRSTGNQQREPIAIDDSRDSKDDTRRVKGSDAPQHKKSPSRREKGSGRHKHATKDRDRKHDRDE</sequence>
<feature type="compositionally biased region" description="Polar residues" evidence="1">
    <location>
        <begin position="85"/>
        <end position="95"/>
    </location>
</feature>
<proteinExistence type="predicted"/>
<reference evidence="2 3" key="1">
    <citation type="submission" date="2024-09" db="EMBL/GenBank/DDBJ databases">
        <title>Rethinking Asexuality: The Enigmatic Case of Functional Sexual Genes in Lepraria (Stereocaulaceae).</title>
        <authorList>
            <person name="Doellman M."/>
            <person name="Sun Y."/>
            <person name="Barcenas-Pena A."/>
            <person name="Lumbsch H.T."/>
            <person name="Grewe F."/>
        </authorList>
    </citation>
    <scope>NUCLEOTIDE SEQUENCE [LARGE SCALE GENOMIC DNA]</scope>
    <source>
        <strain evidence="2 3">Mercado 3170</strain>
    </source>
</reference>
<organism evidence="2 3">
    <name type="scientific">Stereocaulon virgatum</name>
    <dbReference type="NCBI Taxonomy" id="373712"/>
    <lineage>
        <taxon>Eukaryota</taxon>
        <taxon>Fungi</taxon>
        <taxon>Dikarya</taxon>
        <taxon>Ascomycota</taxon>
        <taxon>Pezizomycotina</taxon>
        <taxon>Lecanoromycetes</taxon>
        <taxon>OSLEUM clade</taxon>
        <taxon>Lecanoromycetidae</taxon>
        <taxon>Lecanorales</taxon>
        <taxon>Lecanorineae</taxon>
        <taxon>Stereocaulaceae</taxon>
        <taxon>Stereocaulon</taxon>
    </lineage>
</organism>
<protein>
    <submittedName>
        <fullName evidence="2">Uncharacterized protein</fullName>
    </submittedName>
</protein>
<name>A0ABR4A0K2_9LECA</name>
<dbReference type="EMBL" id="JBEFKJ010000033">
    <property type="protein sequence ID" value="KAL2038314.1"/>
    <property type="molecule type" value="Genomic_DNA"/>
</dbReference>
<keyword evidence="3" id="KW-1185">Reference proteome</keyword>
<feature type="compositionally biased region" description="Basic and acidic residues" evidence="1">
    <location>
        <begin position="179"/>
        <end position="193"/>
    </location>
</feature>
<comment type="caution">
    <text evidence="2">The sequence shown here is derived from an EMBL/GenBank/DDBJ whole genome shotgun (WGS) entry which is preliminary data.</text>
</comment>
<evidence type="ECO:0000313" key="2">
    <source>
        <dbReference type="EMBL" id="KAL2038314.1"/>
    </source>
</evidence>
<dbReference type="Proteomes" id="UP001590950">
    <property type="component" value="Unassembled WGS sequence"/>
</dbReference>
<gene>
    <name evidence="2" type="ORF">N7G274_008963</name>
</gene>
<evidence type="ECO:0000313" key="3">
    <source>
        <dbReference type="Proteomes" id="UP001590950"/>
    </source>
</evidence>
<accession>A0ABR4A0K2</accession>